<name>A0AAJ4RCS9_9BACT</name>
<dbReference type="Proteomes" id="UP000298805">
    <property type="component" value="Chromosome"/>
</dbReference>
<gene>
    <name evidence="1" type="ORF">C6V80_02475</name>
    <name evidence="2" type="ORF">EDC58_0933</name>
</gene>
<keyword evidence="4" id="KW-1185">Reference proteome</keyword>
<evidence type="ECO:0000313" key="1">
    <source>
        <dbReference type="EMBL" id="QCI27868.1"/>
    </source>
</evidence>
<evidence type="ECO:0000313" key="3">
    <source>
        <dbReference type="Proteomes" id="UP000272781"/>
    </source>
</evidence>
<proteinExistence type="predicted"/>
<dbReference type="RefSeq" id="WP_123352339.1">
    <property type="nucleotide sequence ID" value="NZ_CP027432.2"/>
</dbReference>
<dbReference type="AlphaFoldDB" id="A0AAJ4RCS9"/>
<reference evidence="2 3" key="2">
    <citation type="submission" date="2018-11" db="EMBL/GenBank/DDBJ databases">
        <title>Genomic Encyclopedia of Type Strains, Phase IV (KMG-IV): sequencing the most valuable type-strain genomes for metagenomic binning, comparative biology and taxonomic classification.</title>
        <authorList>
            <person name="Goeker M."/>
        </authorList>
    </citation>
    <scope>NUCLEOTIDE SEQUENCE [LARGE SCALE GENOMIC DNA]</scope>
    <source>
        <strain evidence="2 3">DSM 27783</strain>
    </source>
</reference>
<dbReference type="EMBL" id="RJVK01000002">
    <property type="protein sequence ID" value="ROR39954.1"/>
    <property type="molecule type" value="Genomic_DNA"/>
</dbReference>
<reference evidence="1" key="3">
    <citation type="submission" date="2019-06" db="EMBL/GenBank/DDBJ databases">
        <title>A comparative analysis of the Nautiliaceae.</title>
        <authorList>
            <person name="Grosche A."/>
            <person name="Smedile F."/>
            <person name="Vetriani C."/>
        </authorList>
    </citation>
    <scope>NUCLEOTIDE SEQUENCE</scope>
    <source>
        <strain evidence="1">TB6</strain>
    </source>
</reference>
<evidence type="ECO:0000313" key="4">
    <source>
        <dbReference type="Proteomes" id="UP000298805"/>
    </source>
</evidence>
<protein>
    <submittedName>
        <fullName evidence="2">Uncharacterized protein</fullName>
    </submittedName>
</protein>
<dbReference type="Proteomes" id="UP000272781">
    <property type="component" value="Unassembled WGS sequence"/>
</dbReference>
<organism evidence="2 3">
    <name type="scientific">Caminibacter pacificus</name>
    <dbReference type="NCBI Taxonomy" id="1424653"/>
    <lineage>
        <taxon>Bacteria</taxon>
        <taxon>Pseudomonadati</taxon>
        <taxon>Campylobacterota</taxon>
        <taxon>Epsilonproteobacteria</taxon>
        <taxon>Nautiliales</taxon>
        <taxon>Nautiliaceae</taxon>
        <taxon>Caminibacter</taxon>
    </lineage>
</organism>
<dbReference type="EMBL" id="CP027432">
    <property type="protein sequence ID" value="QCI27868.1"/>
    <property type="molecule type" value="Genomic_DNA"/>
</dbReference>
<reference evidence="4" key="1">
    <citation type="submission" date="2018-03" db="EMBL/GenBank/DDBJ databases">
        <title>A comparative analysis of the Nautiliaceae.</title>
        <authorList>
            <person name="Grosche A."/>
            <person name="Smedile F."/>
            <person name="Vetriani C."/>
        </authorList>
    </citation>
    <scope>NUCLEOTIDE SEQUENCE [LARGE SCALE GENOMIC DNA]</scope>
    <source>
        <strain evidence="4">TB6</strain>
    </source>
</reference>
<sequence>MKKLMILFFLFFVNAKGEEKGFCLLLKIYEKCNTNAVKYHVLGQKKACNQIALKYELLVKDFLQKKNQLPSSQIDDFAQNLAVACYAGCMNKKRGFEILKKQCLKERGKIKE</sequence>
<evidence type="ECO:0000313" key="2">
    <source>
        <dbReference type="EMBL" id="ROR39954.1"/>
    </source>
</evidence>
<accession>A0AAJ4RCS9</accession>